<dbReference type="RefSeq" id="WP_003101175.1">
    <property type="nucleotide sequence ID" value="NZ_CP010783.1"/>
</dbReference>
<dbReference type="eggNOG" id="COG4506">
    <property type="taxonomic scope" value="Bacteria"/>
</dbReference>
<dbReference type="SUPFAM" id="SSF50814">
    <property type="entry name" value="Lipocalins"/>
    <property type="match status" value="1"/>
</dbReference>
<name>A0A1J0MZV7_STRIN</name>
<dbReference type="InterPro" id="IPR012674">
    <property type="entry name" value="Calycin"/>
</dbReference>
<reference evidence="1 3" key="1">
    <citation type="journal article" date="2014" name="Genome Announc.">
        <title>Complete Genome Sequence of a Virulent Strain, Streptococcus iniae ISET0901, Isolated from Diseased Tilapia.</title>
        <authorList>
            <person name="Pridgeon J.W."/>
            <person name="Zhang D."/>
            <person name="Zhang L."/>
        </authorList>
    </citation>
    <scope>NUCLEOTIDE SEQUENCE [LARGE SCALE GENOMIC DNA]</scope>
    <source>
        <strain evidence="1 3">ISET0901</strain>
    </source>
</reference>
<reference evidence="2 4" key="2">
    <citation type="submission" date="2018-06" db="EMBL/GenBank/DDBJ databases">
        <title>Mutators as drivers of adaptation in pathogenic bacteria and a risk factor for host jumps and vaccine escape.</title>
        <authorList>
            <person name="Barnes A.C."/>
            <person name="Silayeva O."/>
        </authorList>
    </citation>
    <scope>NUCLEOTIDE SEQUENCE [LARGE SCALE GENOMIC DNA]</scope>
    <source>
        <strain evidence="2 4">QMA0445</strain>
    </source>
</reference>
<dbReference type="Proteomes" id="UP000269148">
    <property type="component" value="Unassembled WGS sequence"/>
</dbReference>
<gene>
    <name evidence="2" type="ORF">DIY07_06445</name>
    <name evidence="1" type="ORF">DQ08_06180</name>
</gene>
<sequence length="131" mass="15416">MKIEIKNKITLDKDTEEIHEVYDCDLTEKGQYLYLIYHNAENEKVVIKVNDTNMTMSRFSKPQSIMKFYQAKESLIAVPTPIGIQQFILKTHHYDFDRLAETLTISYDLKQADGQAIFASYHLTITWYKSR</sequence>
<dbReference type="KEGG" id="siq:DQ08_06180"/>
<evidence type="ECO:0000313" key="4">
    <source>
        <dbReference type="Proteomes" id="UP000269148"/>
    </source>
</evidence>
<evidence type="ECO:0000313" key="2">
    <source>
        <dbReference type="EMBL" id="RLU56499.1"/>
    </source>
</evidence>
<dbReference type="Gene3D" id="2.40.128.20">
    <property type="match status" value="1"/>
</dbReference>
<dbReference type="OrthoDB" id="2233368at2"/>
<dbReference type="Pfam" id="PF09148">
    <property type="entry name" value="DUF1934"/>
    <property type="match status" value="1"/>
</dbReference>
<dbReference type="EMBL" id="CP007586">
    <property type="protein sequence ID" value="AHY16045.1"/>
    <property type="molecule type" value="Genomic_DNA"/>
</dbReference>
<evidence type="ECO:0000313" key="1">
    <source>
        <dbReference type="EMBL" id="AHY16045.1"/>
    </source>
</evidence>
<accession>A0A1J0MZV7</accession>
<dbReference type="KEGG" id="sio:DW64_06175"/>
<keyword evidence="3" id="KW-1185">Reference proteome</keyword>
<dbReference type="SMR" id="A0A1J0MZV7"/>
<dbReference type="STRING" id="1346.BMF34_06240"/>
<dbReference type="Proteomes" id="UP000025245">
    <property type="component" value="Chromosome"/>
</dbReference>
<dbReference type="KEGG" id="siz:SI82_06330"/>
<proteinExistence type="predicted"/>
<dbReference type="InterPro" id="IPR015231">
    <property type="entry name" value="DUF1934"/>
</dbReference>
<dbReference type="AlphaFoldDB" id="A0A1J0MZV7"/>
<evidence type="ECO:0000313" key="3">
    <source>
        <dbReference type="Proteomes" id="UP000025245"/>
    </source>
</evidence>
<protein>
    <submittedName>
        <fullName evidence="2">DUF1934 domain-containing protein</fullName>
    </submittedName>
</protein>
<organism evidence="2 4">
    <name type="scientific">Streptococcus iniae</name>
    <name type="common">Streptococcus shiloi</name>
    <dbReference type="NCBI Taxonomy" id="1346"/>
    <lineage>
        <taxon>Bacteria</taxon>
        <taxon>Bacillati</taxon>
        <taxon>Bacillota</taxon>
        <taxon>Bacilli</taxon>
        <taxon>Lactobacillales</taxon>
        <taxon>Streptococcaceae</taxon>
        <taxon>Streptococcus</taxon>
    </lineage>
</organism>
<dbReference type="GeneID" id="35765036"/>
<dbReference type="EMBL" id="QLQD01000057">
    <property type="protein sequence ID" value="RLU56499.1"/>
    <property type="molecule type" value="Genomic_DNA"/>
</dbReference>